<dbReference type="EMBL" id="MNCJ02000331">
    <property type="protein sequence ID" value="KAF5758921.1"/>
    <property type="molecule type" value="Genomic_DNA"/>
</dbReference>
<name>A0A9K3GXR9_HELAN</name>
<sequence length="189" mass="21907">MTVSCFPASFSAFSSSIFHTLFSMSSLSSSRGENPENIDAGGVLPVLNWSEIAFQTLLLNCRMPAEYGARYPAESETAAYAPSSYVTLFADFFHEGNFWLPLTVFMADLLEYYRIHISQLSPPEMVRARHFEYCFWSKRIEPTIEHFHCFYQLQVRLGFYSFFAHKGVKKILEVPPKGFHKWKSKFFYI</sequence>
<dbReference type="InterPro" id="IPR007321">
    <property type="entry name" value="Transposase_28"/>
</dbReference>
<dbReference type="Proteomes" id="UP000215914">
    <property type="component" value="Unassembled WGS sequence"/>
</dbReference>
<dbReference type="AlphaFoldDB" id="A0A9K3GXR9"/>
<evidence type="ECO:0000313" key="2">
    <source>
        <dbReference type="EMBL" id="KAF5758921.1"/>
    </source>
</evidence>
<dbReference type="Pfam" id="PF04195">
    <property type="entry name" value="Transposase_28"/>
    <property type="match status" value="1"/>
</dbReference>
<dbReference type="PANTHER" id="PTHR31099">
    <property type="entry name" value="OS06G0165300 PROTEIN"/>
    <property type="match status" value="1"/>
</dbReference>
<reference evidence="2" key="2">
    <citation type="submission" date="2020-06" db="EMBL/GenBank/DDBJ databases">
        <title>Helianthus annuus Genome sequencing and assembly Release 2.</title>
        <authorList>
            <person name="Gouzy J."/>
            <person name="Langlade N."/>
            <person name="Munos S."/>
        </authorList>
    </citation>
    <scope>NUCLEOTIDE SEQUENCE</scope>
    <source>
        <tissue evidence="2">Leaves</tissue>
    </source>
</reference>
<accession>A0A9K3GXR9</accession>
<feature type="domain" description="Transposase (putative) gypsy type" evidence="1">
    <location>
        <begin position="89"/>
        <end position="154"/>
    </location>
</feature>
<protein>
    <recommendedName>
        <fullName evidence="1">Transposase (putative) gypsy type domain-containing protein</fullName>
    </recommendedName>
</protein>
<evidence type="ECO:0000259" key="1">
    <source>
        <dbReference type="Pfam" id="PF04195"/>
    </source>
</evidence>
<proteinExistence type="predicted"/>
<reference evidence="2" key="1">
    <citation type="journal article" date="2017" name="Nature">
        <title>The sunflower genome provides insights into oil metabolism, flowering and Asterid evolution.</title>
        <authorList>
            <person name="Badouin H."/>
            <person name="Gouzy J."/>
            <person name="Grassa C.J."/>
            <person name="Murat F."/>
            <person name="Staton S.E."/>
            <person name="Cottret L."/>
            <person name="Lelandais-Briere C."/>
            <person name="Owens G.L."/>
            <person name="Carrere S."/>
            <person name="Mayjonade B."/>
            <person name="Legrand L."/>
            <person name="Gill N."/>
            <person name="Kane N.C."/>
            <person name="Bowers J.E."/>
            <person name="Hubner S."/>
            <person name="Bellec A."/>
            <person name="Berard A."/>
            <person name="Berges H."/>
            <person name="Blanchet N."/>
            <person name="Boniface M.C."/>
            <person name="Brunel D."/>
            <person name="Catrice O."/>
            <person name="Chaidir N."/>
            <person name="Claudel C."/>
            <person name="Donnadieu C."/>
            <person name="Faraut T."/>
            <person name="Fievet G."/>
            <person name="Helmstetter N."/>
            <person name="King M."/>
            <person name="Knapp S.J."/>
            <person name="Lai Z."/>
            <person name="Le Paslier M.C."/>
            <person name="Lippi Y."/>
            <person name="Lorenzon L."/>
            <person name="Mandel J.R."/>
            <person name="Marage G."/>
            <person name="Marchand G."/>
            <person name="Marquand E."/>
            <person name="Bret-Mestries E."/>
            <person name="Morien E."/>
            <person name="Nambeesan S."/>
            <person name="Nguyen T."/>
            <person name="Pegot-Espagnet P."/>
            <person name="Pouilly N."/>
            <person name="Raftis F."/>
            <person name="Sallet E."/>
            <person name="Schiex T."/>
            <person name="Thomas J."/>
            <person name="Vandecasteele C."/>
            <person name="Vares D."/>
            <person name="Vear F."/>
            <person name="Vautrin S."/>
            <person name="Crespi M."/>
            <person name="Mangin B."/>
            <person name="Burke J.M."/>
            <person name="Salse J."/>
            <person name="Munos S."/>
            <person name="Vincourt P."/>
            <person name="Rieseberg L.H."/>
            <person name="Langlade N.B."/>
        </authorList>
    </citation>
    <scope>NUCLEOTIDE SEQUENCE</scope>
    <source>
        <tissue evidence="2">Leaves</tissue>
    </source>
</reference>
<gene>
    <name evidence="2" type="ORF">HanXRQr2_Chr16g0735021</name>
</gene>
<comment type="caution">
    <text evidence="2">The sequence shown here is derived from an EMBL/GenBank/DDBJ whole genome shotgun (WGS) entry which is preliminary data.</text>
</comment>
<dbReference type="PANTHER" id="PTHR31099:SF49">
    <property type="entry name" value="MYOSIN HEAVY CHAIN-LIKE PROTEIN"/>
    <property type="match status" value="1"/>
</dbReference>
<organism evidence="2 3">
    <name type="scientific">Helianthus annuus</name>
    <name type="common">Common sunflower</name>
    <dbReference type="NCBI Taxonomy" id="4232"/>
    <lineage>
        <taxon>Eukaryota</taxon>
        <taxon>Viridiplantae</taxon>
        <taxon>Streptophyta</taxon>
        <taxon>Embryophyta</taxon>
        <taxon>Tracheophyta</taxon>
        <taxon>Spermatophyta</taxon>
        <taxon>Magnoliopsida</taxon>
        <taxon>eudicotyledons</taxon>
        <taxon>Gunneridae</taxon>
        <taxon>Pentapetalae</taxon>
        <taxon>asterids</taxon>
        <taxon>campanulids</taxon>
        <taxon>Asterales</taxon>
        <taxon>Asteraceae</taxon>
        <taxon>Asteroideae</taxon>
        <taxon>Heliantheae alliance</taxon>
        <taxon>Heliantheae</taxon>
        <taxon>Helianthus</taxon>
    </lineage>
</organism>
<dbReference type="Gramene" id="mRNA:HanXRQr2_Chr16g0735021">
    <property type="protein sequence ID" value="CDS:HanXRQr2_Chr16g0735021.1"/>
    <property type="gene ID" value="HanXRQr2_Chr16g0735021"/>
</dbReference>
<keyword evidence="3" id="KW-1185">Reference proteome</keyword>
<evidence type="ECO:0000313" key="3">
    <source>
        <dbReference type="Proteomes" id="UP000215914"/>
    </source>
</evidence>